<feature type="transmembrane region" description="Helical" evidence="6">
    <location>
        <begin position="170"/>
        <end position="193"/>
    </location>
</feature>
<keyword evidence="4 6" id="KW-1133">Transmembrane helix</keyword>
<feature type="transmembrane region" description="Helical" evidence="6">
    <location>
        <begin position="20"/>
        <end position="45"/>
    </location>
</feature>
<comment type="caution">
    <text evidence="8">The sequence shown here is derived from an EMBL/GenBank/DDBJ whole genome shotgun (WGS) entry which is preliminary data.</text>
</comment>
<keyword evidence="9" id="KW-1185">Reference proteome</keyword>
<feature type="transmembrane region" description="Helical" evidence="6">
    <location>
        <begin position="251"/>
        <end position="274"/>
    </location>
</feature>
<protein>
    <recommendedName>
        <fullName evidence="7">G-protein coupled receptors family 1 profile domain-containing protein</fullName>
    </recommendedName>
</protein>
<name>A0A2P6NHR2_9EUKA</name>
<dbReference type="EMBL" id="MDYQ01000081">
    <property type="protein sequence ID" value="PRP83481.1"/>
    <property type="molecule type" value="Genomic_DNA"/>
</dbReference>
<dbReference type="AlphaFoldDB" id="A0A2P6NHR2"/>
<dbReference type="GO" id="GO:0007189">
    <property type="term" value="P:adenylate cyclase-activating G protein-coupled receptor signaling pathway"/>
    <property type="evidence" value="ECO:0007669"/>
    <property type="project" value="TreeGrafter"/>
</dbReference>
<evidence type="ECO:0000259" key="7">
    <source>
        <dbReference type="PROSITE" id="PS50262"/>
    </source>
</evidence>
<dbReference type="GO" id="GO:0005886">
    <property type="term" value="C:plasma membrane"/>
    <property type="evidence" value="ECO:0007669"/>
    <property type="project" value="TreeGrafter"/>
</dbReference>
<organism evidence="8 9">
    <name type="scientific">Planoprotostelium fungivorum</name>
    <dbReference type="NCBI Taxonomy" id="1890364"/>
    <lineage>
        <taxon>Eukaryota</taxon>
        <taxon>Amoebozoa</taxon>
        <taxon>Evosea</taxon>
        <taxon>Variosea</taxon>
        <taxon>Cavosteliida</taxon>
        <taxon>Cavosteliaceae</taxon>
        <taxon>Planoprotostelium</taxon>
    </lineage>
</organism>
<evidence type="ECO:0000256" key="2">
    <source>
        <dbReference type="ARBA" id="ARBA00008360"/>
    </source>
</evidence>
<accession>A0A2P6NHR2</accession>
<evidence type="ECO:0000256" key="3">
    <source>
        <dbReference type="ARBA" id="ARBA00022692"/>
    </source>
</evidence>
<dbReference type="InParanoid" id="A0A2P6NHR2"/>
<sequence>MPPVLVGGNPVAIPEVTMDVIASRIAAIGATFSVISGLLLISLIVYFRKWRNTAGRLLLCLFISDFIQSFSTSLSYAWWSTGPQLGTTCNAQAWMQSIGDMASISALSNLAIHLLIAIFRGKHNSRLEVLAYITTFVIPILFAGIGYAIYNRSDQPYWCWISSEHPLARYIFFYLWVVIVFFVLLILYGTIIYRLSKRSVLQSNTLVNMKRNSTLRKMFGFPIVFLAVYAPIATVRIIVDLNRGRIQPPDWLVGTSTLVYSLSGFLNAVIYGMTRTKMFTKRTKEQSSRERQIRSYGSYDNVQWE</sequence>
<evidence type="ECO:0000256" key="6">
    <source>
        <dbReference type="SAM" id="Phobius"/>
    </source>
</evidence>
<dbReference type="PROSITE" id="PS50262">
    <property type="entry name" value="G_PROTEIN_RECEP_F1_2"/>
    <property type="match status" value="1"/>
</dbReference>
<dbReference type="Pfam" id="PF05462">
    <property type="entry name" value="Dicty_CAR"/>
    <property type="match status" value="1"/>
</dbReference>
<reference evidence="8 9" key="1">
    <citation type="journal article" date="2018" name="Genome Biol. Evol.">
        <title>Multiple Roots of Fruiting Body Formation in Amoebozoa.</title>
        <authorList>
            <person name="Hillmann F."/>
            <person name="Forbes G."/>
            <person name="Novohradska S."/>
            <person name="Ferling I."/>
            <person name="Riege K."/>
            <person name="Groth M."/>
            <person name="Westermann M."/>
            <person name="Marz M."/>
            <person name="Spaller T."/>
            <person name="Winckler T."/>
            <person name="Schaap P."/>
            <person name="Glockner G."/>
        </authorList>
    </citation>
    <scope>NUCLEOTIDE SEQUENCE [LARGE SCALE GENOMIC DNA]</scope>
    <source>
        <strain evidence="8 9">Jena</strain>
    </source>
</reference>
<comment type="subcellular location">
    <subcellularLocation>
        <location evidence="1">Membrane</location>
        <topology evidence="1">Multi-pass membrane protein</topology>
    </subcellularLocation>
</comment>
<feature type="transmembrane region" description="Helical" evidence="6">
    <location>
        <begin position="129"/>
        <end position="150"/>
    </location>
</feature>
<dbReference type="OrthoDB" id="100006at2759"/>
<keyword evidence="3 6" id="KW-0812">Transmembrane</keyword>
<dbReference type="PANTHER" id="PTHR23112:SF37">
    <property type="entry name" value="G PROTEIN-COUPLED RECEPTOR GPR1"/>
    <property type="match status" value="1"/>
</dbReference>
<dbReference type="InterPro" id="IPR017452">
    <property type="entry name" value="GPCR_Rhodpsn_7TM"/>
</dbReference>
<proteinExistence type="inferred from homology"/>
<evidence type="ECO:0000256" key="5">
    <source>
        <dbReference type="ARBA" id="ARBA00023136"/>
    </source>
</evidence>
<dbReference type="SUPFAM" id="SSF81321">
    <property type="entry name" value="Family A G protein-coupled receptor-like"/>
    <property type="match status" value="1"/>
</dbReference>
<evidence type="ECO:0000313" key="8">
    <source>
        <dbReference type="EMBL" id="PRP83481.1"/>
    </source>
</evidence>
<evidence type="ECO:0000256" key="1">
    <source>
        <dbReference type="ARBA" id="ARBA00004141"/>
    </source>
</evidence>
<feature type="transmembrane region" description="Helical" evidence="6">
    <location>
        <begin position="98"/>
        <end position="117"/>
    </location>
</feature>
<keyword evidence="5 6" id="KW-0472">Membrane</keyword>
<evidence type="ECO:0000313" key="9">
    <source>
        <dbReference type="Proteomes" id="UP000241769"/>
    </source>
</evidence>
<gene>
    <name evidence="8" type="ORF">PROFUN_04355</name>
</gene>
<feature type="transmembrane region" description="Helical" evidence="6">
    <location>
        <begin position="57"/>
        <end position="78"/>
    </location>
</feature>
<dbReference type="Proteomes" id="UP000241769">
    <property type="component" value="Unassembled WGS sequence"/>
</dbReference>
<comment type="similarity">
    <text evidence="2">Belongs to the G-protein coupled receptor 5 family.</text>
</comment>
<dbReference type="Gene3D" id="1.20.1070.10">
    <property type="entry name" value="Rhodopsin 7-helix transmembrane proteins"/>
    <property type="match status" value="1"/>
</dbReference>
<evidence type="ECO:0000256" key="4">
    <source>
        <dbReference type="ARBA" id="ARBA00022989"/>
    </source>
</evidence>
<dbReference type="GO" id="GO:0004930">
    <property type="term" value="F:G protein-coupled receptor activity"/>
    <property type="evidence" value="ECO:0007669"/>
    <property type="project" value="TreeGrafter"/>
</dbReference>
<dbReference type="PANTHER" id="PTHR23112">
    <property type="entry name" value="G PROTEIN-COUPLED RECEPTOR 157-RELATED"/>
    <property type="match status" value="1"/>
</dbReference>
<feature type="domain" description="G-protein coupled receptors family 1 profile" evidence="7">
    <location>
        <begin position="36"/>
        <end position="271"/>
    </location>
</feature>
<feature type="transmembrane region" description="Helical" evidence="6">
    <location>
        <begin position="219"/>
        <end position="239"/>
    </location>
</feature>